<dbReference type="Proteomes" id="UP000834106">
    <property type="component" value="Chromosome 19"/>
</dbReference>
<accession>A0AAD2ECV1</accession>
<organism evidence="1 2">
    <name type="scientific">Fraxinus pennsylvanica</name>
    <dbReference type="NCBI Taxonomy" id="56036"/>
    <lineage>
        <taxon>Eukaryota</taxon>
        <taxon>Viridiplantae</taxon>
        <taxon>Streptophyta</taxon>
        <taxon>Embryophyta</taxon>
        <taxon>Tracheophyta</taxon>
        <taxon>Spermatophyta</taxon>
        <taxon>Magnoliopsida</taxon>
        <taxon>eudicotyledons</taxon>
        <taxon>Gunneridae</taxon>
        <taxon>Pentapetalae</taxon>
        <taxon>asterids</taxon>
        <taxon>lamiids</taxon>
        <taxon>Lamiales</taxon>
        <taxon>Oleaceae</taxon>
        <taxon>Oleeae</taxon>
        <taxon>Fraxinus</taxon>
    </lineage>
</organism>
<gene>
    <name evidence="1" type="ORF">FPE_LOCUS30771</name>
</gene>
<evidence type="ECO:0000313" key="2">
    <source>
        <dbReference type="Proteomes" id="UP000834106"/>
    </source>
</evidence>
<sequence>MGAEAEQILARLRPVNPLAIVTIFLSAIHFATSMNDLKTSAQEQLEYMVTEDDDAPLLTADDEIKFEVRQCVDRVSSRFVNPVHSLVGNLRESVALSQKRWNYSSPT</sequence>
<protein>
    <submittedName>
        <fullName evidence="1">Uncharacterized protein</fullName>
    </submittedName>
</protein>
<reference evidence="1" key="1">
    <citation type="submission" date="2023-05" db="EMBL/GenBank/DDBJ databases">
        <authorList>
            <person name="Huff M."/>
        </authorList>
    </citation>
    <scope>NUCLEOTIDE SEQUENCE</scope>
</reference>
<dbReference type="EMBL" id="OU503054">
    <property type="protein sequence ID" value="CAI9783341.1"/>
    <property type="molecule type" value="Genomic_DNA"/>
</dbReference>
<proteinExistence type="predicted"/>
<keyword evidence="2" id="KW-1185">Reference proteome</keyword>
<evidence type="ECO:0000313" key="1">
    <source>
        <dbReference type="EMBL" id="CAI9783341.1"/>
    </source>
</evidence>
<name>A0AAD2ECV1_9LAMI</name>
<dbReference type="AlphaFoldDB" id="A0AAD2ECV1"/>